<name>A0AAU8GTB6_9CAUD</name>
<evidence type="ECO:0000313" key="2">
    <source>
        <dbReference type="EMBL" id="XCH43886.1"/>
    </source>
</evidence>
<protein>
    <submittedName>
        <fullName evidence="2">Terminase</fullName>
    </submittedName>
</protein>
<organism evidence="2">
    <name type="scientific">Gordonia phage Petito</name>
    <dbReference type="NCBI Taxonomy" id="3158876"/>
    <lineage>
        <taxon>Viruses</taxon>
        <taxon>Duplodnaviria</taxon>
        <taxon>Heunggongvirae</taxon>
        <taxon>Uroviricota</taxon>
        <taxon>Caudoviricetes</taxon>
    </lineage>
</organism>
<dbReference type="PANTHER" id="PTHR41287:SF1">
    <property type="entry name" value="PROTEIN YMFN"/>
    <property type="match status" value="1"/>
</dbReference>
<evidence type="ECO:0000259" key="1">
    <source>
        <dbReference type="Pfam" id="PF20441"/>
    </source>
</evidence>
<dbReference type="EMBL" id="PP758912">
    <property type="protein sequence ID" value="XCH43886.1"/>
    <property type="molecule type" value="Genomic_DNA"/>
</dbReference>
<dbReference type="PANTHER" id="PTHR41287">
    <property type="match status" value="1"/>
</dbReference>
<dbReference type="GO" id="GO:0004519">
    <property type="term" value="F:endonuclease activity"/>
    <property type="evidence" value="ECO:0007669"/>
    <property type="project" value="InterPro"/>
</dbReference>
<gene>
    <name evidence="2" type="primary">14</name>
    <name evidence="2" type="ORF">SEA_PETITO_14</name>
</gene>
<dbReference type="InterPro" id="IPR005021">
    <property type="entry name" value="Terminase_largesu-like"/>
</dbReference>
<feature type="domain" description="Terminase large subunit-like endonuclease" evidence="1">
    <location>
        <begin position="303"/>
        <end position="571"/>
    </location>
</feature>
<proteinExistence type="predicted"/>
<sequence>MGLSNTAVPIYYGRFRESVLRGEIPVNREIALEMNRIDDLIANPNMYYDDESIEGFIRYCEKEMTLTDGSDLHLLDSFKLWAEQIFGWYYFVERSVYVPFEDSHGGRYVNRTIRKRLTTKQYLIVARGAAKSLYESLIQSYFLNVDTSTTHQITTSPTMKQSEEVMSPFRTAITRARGPLFEFLTEGSMQNTTGSRGARQKLASTKKGIENFLTGSILEVRPMAITKLQGLRPKVSTVDEWLSGDIREDVIGAIEQGASKLDDYLIIAVSSEGTIRNGSGDTIKMELADILKGEYAAPHVSIWHYKLDNLEEVAQPEMWLKANPNLGKTVTYETYHLDVERAEKAPASRNDILAKRFGIPMEGYTYFFTYEETIPHRRQSFWRHPCSLGADLSQGDDFCAFTFFFPLRNGKFGIKTRSYITELTLMKLPGALRHKYDEFVNEGSLHVMPGTILDMMEVYEDLDSHIVESEYDVRSLGFDPYNAKEFVTRWEAENGPFGIEKVIQGARTESVPLGELKILSEQRQLIFDESLMSFTMGNAITLEDTNGNRKLLKKRQEEKIDNVAAMMDAYIAYKSNKEAFE</sequence>
<dbReference type="Pfam" id="PF20441">
    <property type="entry name" value="TerL_nuclease"/>
    <property type="match status" value="1"/>
</dbReference>
<dbReference type="InterPro" id="IPR046462">
    <property type="entry name" value="TerL_nuclease"/>
</dbReference>
<reference evidence="2" key="1">
    <citation type="submission" date="2024-05" db="EMBL/GenBank/DDBJ databases">
        <authorList>
            <person name="Benson E.M."/>
            <person name="Blount M.E."/>
            <person name="Chauhan S."/>
            <person name="Ehrhart J.N."/>
            <person name="Foster A.Z."/>
            <person name="Ingber A.M."/>
            <person name="Julian M.L."/>
            <person name="Kwansah D.N."/>
            <person name="Le T."/>
            <person name="May E.J."/>
            <person name="Mazel E.H."/>
            <person name="Morency E."/>
            <person name="Nelson S.A."/>
            <person name="O'Toole C.T."/>
            <person name="Potter K.E."/>
            <person name="Rue A.R."/>
            <person name="Vita L.A."/>
            <person name="Weigand K.A."/>
            <person name="Monti D.L."/>
            <person name="Russell D.A."/>
            <person name="Jacobs-Sera D."/>
            <person name="Hatfull G.F."/>
        </authorList>
    </citation>
    <scope>NUCLEOTIDE SEQUENCE</scope>
</reference>
<accession>A0AAU8GTB6</accession>